<dbReference type="InterPro" id="IPR000073">
    <property type="entry name" value="AB_hydrolase_1"/>
</dbReference>
<dbReference type="AlphaFoldDB" id="A0A3A5H632"/>
<evidence type="ECO:0000313" key="3">
    <source>
        <dbReference type="Proteomes" id="UP000276542"/>
    </source>
</evidence>
<dbReference type="Pfam" id="PF12697">
    <property type="entry name" value="Abhydrolase_6"/>
    <property type="match status" value="1"/>
</dbReference>
<proteinExistence type="predicted"/>
<accession>A0A3A5H632</accession>
<dbReference type="PANTHER" id="PTHR46438">
    <property type="entry name" value="ALPHA/BETA-HYDROLASES SUPERFAMILY PROTEIN"/>
    <property type="match status" value="1"/>
</dbReference>
<dbReference type="PRINTS" id="PR00111">
    <property type="entry name" value="ABHYDROLASE"/>
</dbReference>
<evidence type="ECO:0000313" key="2">
    <source>
        <dbReference type="EMBL" id="RJS46002.1"/>
    </source>
</evidence>
<comment type="caution">
    <text evidence="2">The sequence shown here is derived from an EMBL/GenBank/DDBJ whole genome shotgun (WGS) entry which is preliminary data.</text>
</comment>
<dbReference type="InterPro" id="IPR029058">
    <property type="entry name" value="AB_hydrolase_fold"/>
</dbReference>
<dbReference type="EMBL" id="QYRP01000002">
    <property type="protein sequence ID" value="RJS46002.1"/>
    <property type="molecule type" value="Genomic_DNA"/>
</dbReference>
<dbReference type="GO" id="GO:0016787">
    <property type="term" value="F:hydrolase activity"/>
    <property type="evidence" value="ECO:0007669"/>
    <property type="project" value="UniProtKB-KW"/>
</dbReference>
<evidence type="ECO:0000259" key="1">
    <source>
        <dbReference type="Pfam" id="PF12697"/>
    </source>
</evidence>
<dbReference type="PANTHER" id="PTHR46438:SF11">
    <property type="entry name" value="LIPASE-RELATED"/>
    <property type="match status" value="1"/>
</dbReference>
<dbReference type="Proteomes" id="UP000276542">
    <property type="component" value="Unassembled WGS sequence"/>
</dbReference>
<sequence>MLAHERIGEGPPLLLVHGLGHRRQAWYPVVDLLAPHREVILVDLPGHGQSPAFAPRGRSAKDYLRDELEAFHAELGLERPHVAGNSLGGLIALEAAVDGRASSVTALSPAGFWEDEQDFAYIERIFKTVVVAAGYSQHVAPILARTAPGRALMMSWAMAHPRRMSAEAAIGDLRSMLRARPALKNLLGQAYSFDPEGVPDDVRVTIAWGKRDYVLRTYQAGRARQLMPDATHVWLRGCGHVPMSDRPRLIANVLLEGSSGPLLAAAPLVAQVG</sequence>
<dbReference type="RefSeq" id="WP_120059901.1">
    <property type="nucleotide sequence ID" value="NZ_QYRP01000002.1"/>
</dbReference>
<dbReference type="Gene3D" id="3.40.50.1820">
    <property type="entry name" value="alpha/beta hydrolase"/>
    <property type="match status" value="1"/>
</dbReference>
<organism evidence="2 3">
    <name type="scientific">Nocardioides cavernaquae</name>
    <dbReference type="NCBI Taxonomy" id="2321396"/>
    <lineage>
        <taxon>Bacteria</taxon>
        <taxon>Bacillati</taxon>
        <taxon>Actinomycetota</taxon>
        <taxon>Actinomycetes</taxon>
        <taxon>Propionibacteriales</taxon>
        <taxon>Nocardioidaceae</taxon>
        <taxon>Nocardioides</taxon>
    </lineage>
</organism>
<gene>
    <name evidence="2" type="ORF">D4739_07035</name>
</gene>
<keyword evidence="2" id="KW-0378">Hydrolase</keyword>
<protein>
    <submittedName>
        <fullName evidence="2">Alpha/beta fold hydrolase</fullName>
    </submittedName>
</protein>
<reference evidence="3" key="1">
    <citation type="submission" date="2018-09" db="EMBL/GenBank/DDBJ databases">
        <authorList>
            <person name="Zhu H."/>
        </authorList>
    </citation>
    <scope>NUCLEOTIDE SEQUENCE [LARGE SCALE GENOMIC DNA]</scope>
    <source>
        <strain evidence="3">K1W22B-1</strain>
    </source>
</reference>
<name>A0A3A5H632_9ACTN</name>
<dbReference type="OrthoDB" id="27092at2"/>
<keyword evidence="3" id="KW-1185">Reference proteome</keyword>
<dbReference type="SUPFAM" id="SSF53474">
    <property type="entry name" value="alpha/beta-Hydrolases"/>
    <property type="match status" value="1"/>
</dbReference>
<feature type="domain" description="AB hydrolase-1" evidence="1">
    <location>
        <begin position="13"/>
        <end position="252"/>
    </location>
</feature>